<reference evidence="2" key="3">
    <citation type="journal article" date="2017" name="Nature">
        <title>Genome sequence of the progenitor of the wheat D genome Aegilops tauschii.</title>
        <authorList>
            <person name="Luo M.C."/>
            <person name="Gu Y.Q."/>
            <person name="Puiu D."/>
            <person name="Wang H."/>
            <person name="Twardziok S.O."/>
            <person name="Deal K.R."/>
            <person name="Huo N."/>
            <person name="Zhu T."/>
            <person name="Wang L."/>
            <person name="Wang Y."/>
            <person name="McGuire P.E."/>
            <person name="Liu S."/>
            <person name="Long H."/>
            <person name="Ramasamy R.K."/>
            <person name="Rodriguez J.C."/>
            <person name="Van S.L."/>
            <person name="Yuan L."/>
            <person name="Wang Z."/>
            <person name="Xia Z."/>
            <person name="Xiao L."/>
            <person name="Anderson O.D."/>
            <person name="Ouyang S."/>
            <person name="Liang Y."/>
            <person name="Zimin A.V."/>
            <person name="Pertea G."/>
            <person name="Qi P."/>
            <person name="Bennetzen J.L."/>
            <person name="Dai X."/>
            <person name="Dawson M.W."/>
            <person name="Muller H.G."/>
            <person name="Kugler K."/>
            <person name="Rivarola-Duarte L."/>
            <person name="Spannagl M."/>
            <person name="Mayer K.F.X."/>
            <person name="Lu F.H."/>
            <person name="Bevan M.W."/>
            <person name="Leroy P."/>
            <person name="Li P."/>
            <person name="You F.M."/>
            <person name="Sun Q."/>
            <person name="Liu Z."/>
            <person name="Lyons E."/>
            <person name="Wicker T."/>
            <person name="Salzberg S.L."/>
            <person name="Devos K.M."/>
            <person name="Dvorak J."/>
        </authorList>
    </citation>
    <scope>NUCLEOTIDE SEQUENCE [LARGE SCALE GENOMIC DNA]</scope>
    <source>
        <strain evidence="2">cv. AL8/78</strain>
    </source>
</reference>
<accession>A0A453QTY3</accession>
<reference evidence="3" key="1">
    <citation type="journal article" date="2014" name="Science">
        <title>Ancient hybridizations among the ancestral genomes of bread wheat.</title>
        <authorList>
            <consortium name="International Wheat Genome Sequencing Consortium,"/>
            <person name="Marcussen T."/>
            <person name="Sandve S.R."/>
            <person name="Heier L."/>
            <person name="Spannagl M."/>
            <person name="Pfeifer M."/>
            <person name="Jakobsen K.S."/>
            <person name="Wulff B.B."/>
            <person name="Steuernagel B."/>
            <person name="Mayer K.F."/>
            <person name="Olsen O.A."/>
        </authorList>
    </citation>
    <scope>NUCLEOTIDE SEQUENCE [LARGE SCALE GENOMIC DNA]</scope>
    <source>
        <strain evidence="3">cv. AL8/78</strain>
    </source>
</reference>
<dbReference type="AlphaFoldDB" id="A0A453QTY3"/>
<dbReference type="EnsemblPlants" id="AET7Gv20324400.2">
    <property type="protein sequence ID" value="AET7Gv20324400.2"/>
    <property type="gene ID" value="AET7Gv20324400"/>
</dbReference>
<keyword evidence="1" id="KW-0812">Transmembrane</keyword>
<feature type="transmembrane region" description="Helical" evidence="1">
    <location>
        <begin position="20"/>
        <end position="38"/>
    </location>
</feature>
<evidence type="ECO:0000313" key="2">
    <source>
        <dbReference type="EnsemblPlants" id="AET7Gv20324400.2"/>
    </source>
</evidence>
<dbReference type="Proteomes" id="UP000015105">
    <property type="component" value="Chromosome 7D"/>
</dbReference>
<organism evidence="2 3">
    <name type="scientific">Aegilops tauschii subsp. strangulata</name>
    <name type="common">Goatgrass</name>
    <dbReference type="NCBI Taxonomy" id="200361"/>
    <lineage>
        <taxon>Eukaryota</taxon>
        <taxon>Viridiplantae</taxon>
        <taxon>Streptophyta</taxon>
        <taxon>Embryophyta</taxon>
        <taxon>Tracheophyta</taxon>
        <taxon>Spermatophyta</taxon>
        <taxon>Magnoliopsida</taxon>
        <taxon>Liliopsida</taxon>
        <taxon>Poales</taxon>
        <taxon>Poaceae</taxon>
        <taxon>BOP clade</taxon>
        <taxon>Pooideae</taxon>
        <taxon>Triticodae</taxon>
        <taxon>Triticeae</taxon>
        <taxon>Triticinae</taxon>
        <taxon>Aegilops</taxon>
    </lineage>
</organism>
<proteinExistence type="predicted"/>
<sequence>WWPVLAFWWHGSCIRNLANVFFPIVAVWSLYIFSVRNVE</sequence>
<keyword evidence="3" id="KW-1185">Reference proteome</keyword>
<reference evidence="2" key="5">
    <citation type="journal article" date="2021" name="G3 (Bethesda)">
        <title>Aegilops tauschii genome assembly Aet v5.0 features greater sequence contiguity and improved annotation.</title>
        <authorList>
            <person name="Wang L."/>
            <person name="Zhu T."/>
            <person name="Rodriguez J.C."/>
            <person name="Deal K.R."/>
            <person name="Dubcovsky J."/>
            <person name="McGuire P.E."/>
            <person name="Lux T."/>
            <person name="Spannagl M."/>
            <person name="Mayer K.F.X."/>
            <person name="Baldrich P."/>
            <person name="Meyers B.C."/>
            <person name="Huo N."/>
            <person name="Gu Y.Q."/>
            <person name="Zhou H."/>
            <person name="Devos K.M."/>
            <person name="Bennetzen J.L."/>
            <person name="Unver T."/>
            <person name="Budak H."/>
            <person name="Gulick P.J."/>
            <person name="Galiba G."/>
            <person name="Kalapos B."/>
            <person name="Nelson D.R."/>
            <person name="Li P."/>
            <person name="You F.M."/>
            <person name="Luo M.C."/>
            <person name="Dvorak J."/>
        </authorList>
    </citation>
    <scope>NUCLEOTIDE SEQUENCE [LARGE SCALE GENOMIC DNA]</scope>
    <source>
        <strain evidence="2">cv. AL8/78</strain>
    </source>
</reference>
<dbReference type="Gramene" id="AET7Gv20324400.2">
    <property type="protein sequence ID" value="AET7Gv20324400.2"/>
    <property type="gene ID" value="AET7Gv20324400"/>
</dbReference>
<keyword evidence="1" id="KW-1133">Transmembrane helix</keyword>
<keyword evidence="1" id="KW-0472">Membrane</keyword>
<evidence type="ECO:0000256" key="1">
    <source>
        <dbReference type="SAM" id="Phobius"/>
    </source>
</evidence>
<name>A0A453QTY3_AEGTS</name>
<protein>
    <submittedName>
        <fullName evidence="2">Uncharacterized protein</fullName>
    </submittedName>
</protein>
<reference evidence="3" key="2">
    <citation type="journal article" date="2017" name="Nat. Plants">
        <title>The Aegilops tauschii genome reveals multiple impacts of transposons.</title>
        <authorList>
            <person name="Zhao G."/>
            <person name="Zou C."/>
            <person name="Li K."/>
            <person name="Wang K."/>
            <person name="Li T."/>
            <person name="Gao L."/>
            <person name="Zhang X."/>
            <person name="Wang H."/>
            <person name="Yang Z."/>
            <person name="Liu X."/>
            <person name="Jiang W."/>
            <person name="Mao L."/>
            <person name="Kong X."/>
            <person name="Jiao Y."/>
            <person name="Jia J."/>
        </authorList>
    </citation>
    <scope>NUCLEOTIDE SEQUENCE [LARGE SCALE GENOMIC DNA]</scope>
    <source>
        <strain evidence="3">cv. AL8/78</strain>
    </source>
</reference>
<reference evidence="2" key="4">
    <citation type="submission" date="2019-03" db="UniProtKB">
        <authorList>
            <consortium name="EnsemblPlants"/>
        </authorList>
    </citation>
    <scope>IDENTIFICATION</scope>
</reference>
<evidence type="ECO:0000313" key="3">
    <source>
        <dbReference type="Proteomes" id="UP000015105"/>
    </source>
</evidence>